<protein>
    <submittedName>
        <fullName evidence="1">Uncharacterized protein</fullName>
    </submittedName>
</protein>
<proteinExistence type="predicted"/>
<accession>A0A7J4ITS3</accession>
<comment type="caution">
    <text evidence="1">The sequence shown here is derived from an EMBL/GenBank/DDBJ whole genome shotgun (WGS) entry which is preliminary data.</text>
</comment>
<sequence length="58" mass="6816">MVRQETKLKCIRCGYFIVLDSPRAKEVSCPKCSQQWKLIKEEDELFLEPIETITEKSP</sequence>
<evidence type="ECO:0000313" key="1">
    <source>
        <dbReference type="EMBL" id="HIH08901.1"/>
    </source>
</evidence>
<organism evidence="1 2">
    <name type="scientific">Candidatus Iainarchaeum sp</name>
    <dbReference type="NCBI Taxonomy" id="3101447"/>
    <lineage>
        <taxon>Archaea</taxon>
        <taxon>Candidatus Iainarchaeota</taxon>
        <taxon>Candidatus Iainarchaeia</taxon>
        <taxon>Candidatus Iainarchaeales</taxon>
        <taxon>Candidatus Iainarchaeaceae</taxon>
        <taxon>Candidatus Iainarchaeum</taxon>
    </lineage>
</organism>
<reference evidence="2" key="1">
    <citation type="journal article" date="2020" name="bioRxiv">
        <title>A rank-normalized archaeal taxonomy based on genome phylogeny resolves widespread incomplete and uneven classifications.</title>
        <authorList>
            <person name="Rinke C."/>
            <person name="Chuvochina M."/>
            <person name="Mussig A.J."/>
            <person name="Chaumeil P.-A."/>
            <person name="Waite D.W."/>
            <person name="Whitman W.B."/>
            <person name="Parks D.H."/>
            <person name="Hugenholtz P."/>
        </authorList>
    </citation>
    <scope>NUCLEOTIDE SEQUENCE [LARGE SCALE GENOMIC DNA]</scope>
</reference>
<dbReference type="Proteomes" id="UP000577419">
    <property type="component" value="Unassembled WGS sequence"/>
</dbReference>
<dbReference type="AlphaFoldDB" id="A0A7J4ITS3"/>
<gene>
    <name evidence="1" type="ORF">HA237_06055</name>
</gene>
<name>A0A7J4ITS3_9ARCH</name>
<evidence type="ECO:0000313" key="2">
    <source>
        <dbReference type="Proteomes" id="UP000577419"/>
    </source>
</evidence>
<dbReference type="EMBL" id="DUFG01000029">
    <property type="protein sequence ID" value="HIH08901.1"/>
    <property type="molecule type" value="Genomic_DNA"/>
</dbReference>